<protein>
    <recommendedName>
        <fullName evidence="3">Glycosyltransferase family 2 protein</fullName>
    </recommendedName>
</protein>
<dbReference type="Gene3D" id="3.90.550.10">
    <property type="entry name" value="Spore Coat Polysaccharide Biosynthesis Protein SpsA, Chain A"/>
    <property type="match status" value="1"/>
</dbReference>
<gene>
    <name evidence="1" type="ORF">GX533_01050</name>
</gene>
<organism evidence="1 2">
    <name type="scientific">Candidatus Dojkabacteria bacterium</name>
    <dbReference type="NCBI Taxonomy" id="2099670"/>
    <lineage>
        <taxon>Bacteria</taxon>
        <taxon>Candidatus Dojkabacteria</taxon>
    </lineage>
</organism>
<dbReference type="PANTHER" id="PTHR43179">
    <property type="entry name" value="RHAMNOSYLTRANSFERASE WBBL"/>
    <property type="match status" value="1"/>
</dbReference>
<proteinExistence type="predicted"/>
<dbReference type="Proteomes" id="UP000576550">
    <property type="component" value="Unassembled WGS sequence"/>
</dbReference>
<dbReference type="EMBL" id="DUTP01000002">
    <property type="protein sequence ID" value="HHX99258.1"/>
    <property type="molecule type" value="Genomic_DNA"/>
</dbReference>
<name>A0A832R8S9_9BACT</name>
<dbReference type="AlphaFoldDB" id="A0A832R8S9"/>
<comment type="caution">
    <text evidence="1">The sequence shown here is derived from an EMBL/GenBank/DDBJ whole genome shotgun (WGS) entry which is preliminary data.</text>
</comment>
<evidence type="ECO:0008006" key="3">
    <source>
        <dbReference type="Google" id="ProtNLM"/>
    </source>
</evidence>
<reference evidence="1 2" key="1">
    <citation type="journal article" date="2020" name="Biotechnol. Biofuels">
        <title>New insights from the biogas microbiome by comprehensive genome-resolved metagenomics of nearly 1600 species originating from multiple anaerobic digesters.</title>
        <authorList>
            <person name="Campanaro S."/>
            <person name="Treu L."/>
            <person name="Rodriguez-R L.M."/>
            <person name="Kovalovszki A."/>
            <person name="Ziels R.M."/>
            <person name="Maus I."/>
            <person name="Zhu X."/>
            <person name="Kougias P.G."/>
            <person name="Basile A."/>
            <person name="Luo G."/>
            <person name="Schluter A."/>
            <person name="Konstantinidis K.T."/>
            <person name="Angelidaki I."/>
        </authorList>
    </citation>
    <scope>NUCLEOTIDE SEQUENCE [LARGE SCALE GENOMIC DNA]</scope>
    <source>
        <strain evidence="1">AS05jafATM_89</strain>
    </source>
</reference>
<evidence type="ECO:0000313" key="1">
    <source>
        <dbReference type="EMBL" id="HHX99258.1"/>
    </source>
</evidence>
<evidence type="ECO:0000313" key="2">
    <source>
        <dbReference type="Proteomes" id="UP000576550"/>
    </source>
</evidence>
<accession>A0A832R8S9</accession>
<dbReference type="PANTHER" id="PTHR43179:SF7">
    <property type="entry name" value="RHAMNOSYLTRANSFERASE WBBL"/>
    <property type="match status" value="1"/>
</dbReference>
<dbReference type="InterPro" id="IPR029044">
    <property type="entry name" value="Nucleotide-diphossugar_trans"/>
</dbReference>
<dbReference type="SUPFAM" id="SSF53448">
    <property type="entry name" value="Nucleotide-diphospho-sugar transferases"/>
    <property type="match status" value="1"/>
</dbReference>
<sequence length="290" mass="34481">MKRLDIQILLYFSSNDLVKLLKSIEVLEKTKLLTYFHFVDQSEDTKEFTKVKDIIEQSKKNIGESIKITLNKQPNYGFGKGHNEVYRKNKDSYGDSFIILNPDSIIHHNLIDNIVKYLEQLKDVNWGLLELAQFPSEHPKYFNPQTLETNWISGAGTVINSKAFENIGMFDENIFMYGEDVDLSMRMRMNKYKILHLPNAQFTHLTKDTDVSEESDFTRINKQAAELYLRYKLSTDKDVERYINLIGKDDPHRKEILKKFQEMKKTLKKRTYFRRFIDKNQDYTNFRWVM</sequence>